<accession>N8WQ44</accession>
<dbReference type="AlphaFoldDB" id="N8WQ44"/>
<protein>
    <submittedName>
        <fullName evidence="1">Uncharacterized protein</fullName>
    </submittedName>
</protein>
<proteinExistence type="predicted"/>
<dbReference type="HOGENOM" id="CLU_184194_0_0_6"/>
<evidence type="ECO:0000313" key="2">
    <source>
        <dbReference type="Proteomes" id="UP000018438"/>
    </source>
</evidence>
<organism evidence="1 2">
    <name type="scientific">Acinetobacter schindleri NIPH 900</name>
    <dbReference type="NCBI Taxonomy" id="1217675"/>
    <lineage>
        <taxon>Bacteria</taxon>
        <taxon>Pseudomonadati</taxon>
        <taxon>Pseudomonadota</taxon>
        <taxon>Gammaproteobacteria</taxon>
        <taxon>Moraxellales</taxon>
        <taxon>Moraxellaceae</taxon>
        <taxon>Acinetobacter</taxon>
    </lineage>
</organism>
<comment type="caution">
    <text evidence="1">The sequence shown here is derived from an EMBL/GenBank/DDBJ whole genome shotgun (WGS) entry which is preliminary data.</text>
</comment>
<keyword evidence="2" id="KW-1185">Reference proteome</keyword>
<name>N8WQ44_9GAMM</name>
<dbReference type="Proteomes" id="UP000018438">
    <property type="component" value="Unassembled WGS sequence"/>
</dbReference>
<gene>
    <name evidence="1" type="ORF">F965_00485</name>
</gene>
<evidence type="ECO:0000313" key="1">
    <source>
        <dbReference type="EMBL" id="ENV14242.1"/>
    </source>
</evidence>
<reference evidence="1 2" key="1">
    <citation type="submission" date="2013-02" db="EMBL/GenBank/DDBJ databases">
        <title>The Genome Sequence of Acinetobacter schindleri NIPH 900.</title>
        <authorList>
            <consortium name="The Broad Institute Genome Sequencing Platform"/>
            <consortium name="The Broad Institute Genome Sequencing Center for Infectious Disease"/>
            <person name="Cerqueira G."/>
            <person name="Feldgarden M."/>
            <person name="Courvalin P."/>
            <person name="Perichon B."/>
            <person name="Grillot-Courvalin C."/>
            <person name="Clermont D."/>
            <person name="Rocha E."/>
            <person name="Yoon E.-J."/>
            <person name="Nemec A."/>
            <person name="Walker B."/>
            <person name="Young S.K."/>
            <person name="Zeng Q."/>
            <person name="Gargeya S."/>
            <person name="Fitzgerald M."/>
            <person name="Haas B."/>
            <person name="Abouelleil A."/>
            <person name="Alvarado L."/>
            <person name="Arachchi H.M."/>
            <person name="Berlin A.M."/>
            <person name="Chapman S.B."/>
            <person name="Dewar J."/>
            <person name="Goldberg J."/>
            <person name="Griggs A."/>
            <person name="Gujja S."/>
            <person name="Hansen M."/>
            <person name="Howarth C."/>
            <person name="Imamovic A."/>
            <person name="Larimer J."/>
            <person name="McCowan C."/>
            <person name="Murphy C."/>
            <person name="Neiman D."/>
            <person name="Pearson M."/>
            <person name="Priest M."/>
            <person name="Roberts A."/>
            <person name="Saif S."/>
            <person name="Shea T."/>
            <person name="Sisk P."/>
            <person name="Sykes S."/>
            <person name="Wortman J."/>
            <person name="Nusbaum C."/>
            <person name="Birren B."/>
        </authorList>
    </citation>
    <scope>NUCLEOTIDE SEQUENCE [LARGE SCALE GENOMIC DNA]</scope>
    <source>
        <strain evidence="1 2">NIPH 900</strain>
    </source>
</reference>
<dbReference type="EMBL" id="APPI01000010">
    <property type="protein sequence ID" value="ENV14242.1"/>
    <property type="molecule type" value="Genomic_DNA"/>
</dbReference>
<sequence length="95" mass="10931">MGDSYRNSYRNSLRDHIERCKAVGDVRNLIIWDVQEDEAKDASLLSLRMYGSRIYTDEVIIACGANGIYDTLPQGRTAFAKISAILQLRRYWEVD</sequence>